<evidence type="ECO:0000256" key="1">
    <source>
        <dbReference type="SAM" id="MobiDB-lite"/>
    </source>
</evidence>
<keyword evidence="3" id="KW-1185">Reference proteome</keyword>
<dbReference type="RefSeq" id="XP_013238574.1">
    <property type="nucleotide sequence ID" value="XM_013383120.1"/>
</dbReference>
<dbReference type="GeneID" id="25258971"/>
<organism evidence="2 3">
    <name type="scientific">Mitosporidium daphniae</name>
    <dbReference type="NCBI Taxonomy" id="1485682"/>
    <lineage>
        <taxon>Eukaryota</taxon>
        <taxon>Fungi</taxon>
        <taxon>Fungi incertae sedis</taxon>
        <taxon>Microsporidia</taxon>
        <taxon>Mitosporidium</taxon>
    </lineage>
</organism>
<dbReference type="Proteomes" id="UP000029725">
    <property type="component" value="Unassembled WGS sequence"/>
</dbReference>
<proteinExistence type="predicted"/>
<dbReference type="HOGENOM" id="CLU_2339164_0_0_1"/>
<gene>
    <name evidence="2" type="ORF">DI09_202p10</name>
</gene>
<comment type="caution">
    <text evidence="2">The sequence shown here is derived from an EMBL/GenBank/DDBJ whole genome shotgun (WGS) entry which is preliminary data.</text>
</comment>
<reference evidence="2 3" key="1">
    <citation type="submission" date="2014-04" db="EMBL/GenBank/DDBJ databases">
        <title>A new species of microsporidia sheds light on the evolution of extreme parasitism.</title>
        <authorList>
            <person name="Haag K.L."/>
            <person name="James T.Y."/>
            <person name="Larsson R."/>
            <person name="Schaer T.M."/>
            <person name="Refardt D."/>
            <person name="Pombert J.-F."/>
            <person name="Ebert D."/>
        </authorList>
    </citation>
    <scope>NUCLEOTIDE SEQUENCE [LARGE SCALE GENOMIC DNA]</scope>
    <source>
        <strain evidence="2 3">UGP3</strain>
        <tissue evidence="2">Spores</tissue>
    </source>
</reference>
<accession>A0A098VSR9</accession>
<name>A0A098VSR9_9MICR</name>
<evidence type="ECO:0000313" key="2">
    <source>
        <dbReference type="EMBL" id="KGG52138.1"/>
    </source>
</evidence>
<dbReference type="EMBL" id="JMKJ01000114">
    <property type="protein sequence ID" value="KGG52138.1"/>
    <property type="molecule type" value="Genomic_DNA"/>
</dbReference>
<sequence>KSKTQGHSLSTITDTFYDTSTFTSRSPKTHAVDLGKGKKGSQYKKSQMEHESFENTVAEGSNSVTKSSSSDGSGGFMGFFKNALKSSSAPSTITPSRQ</sequence>
<feature type="region of interest" description="Disordered" evidence="1">
    <location>
        <begin position="19"/>
        <end position="72"/>
    </location>
</feature>
<feature type="non-terminal residue" evidence="2">
    <location>
        <position position="1"/>
    </location>
</feature>
<protein>
    <submittedName>
        <fullName evidence="2">Uncharacterized protein</fullName>
    </submittedName>
</protein>
<feature type="compositionally biased region" description="Low complexity" evidence="1">
    <location>
        <begin position="60"/>
        <end position="71"/>
    </location>
</feature>
<dbReference type="AlphaFoldDB" id="A0A098VSR9"/>
<evidence type="ECO:0000313" key="3">
    <source>
        <dbReference type="Proteomes" id="UP000029725"/>
    </source>
</evidence>
<dbReference type="VEuPathDB" id="MicrosporidiaDB:DI09_202p10"/>